<gene>
    <name evidence="2" type="ORF">DPM13_09290</name>
</gene>
<dbReference type="InterPro" id="IPR013785">
    <property type="entry name" value="Aldolase_TIM"/>
</dbReference>
<accession>A0ABN5M9D7</accession>
<dbReference type="EMBL" id="CP030239">
    <property type="protein sequence ID" value="AWX93247.1"/>
    <property type="molecule type" value="Genomic_DNA"/>
</dbReference>
<feature type="region of interest" description="Disordered" evidence="1">
    <location>
        <begin position="82"/>
        <end position="106"/>
    </location>
</feature>
<reference evidence="2 3" key="1">
    <citation type="submission" date="2018-06" db="EMBL/GenBank/DDBJ databases">
        <title>Complete genome sequence of Paracoccus mutanolyticus strain RSP-02 isolated from cellulosic waste.</title>
        <authorList>
            <person name="Amrutha R.N."/>
            <person name="Shrivastav A."/>
            <person name="Buddana S.K."/>
            <person name="Deshpande U."/>
            <person name="Prakasham R.S."/>
        </authorList>
    </citation>
    <scope>NUCLEOTIDE SEQUENCE [LARGE SCALE GENOMIC DNA]</scope>
    <source>
        <strain evidence="2 3">RSP-02</strain>
    </source>
</reference>
<dbReference type="InterPro" id="IPR008567">
    <property type="entry name" value="BKACE"/>
</dbReference>
<dbReference type="Proteomes" id="UP000249922">
    <property type="component" value="Chromosome"/>
</dbReference>
<dbReference type="RefSeq" id="WP_112887891.1">
    <property type="nucleotide sequence ID" value="NZ_CP030239.1"/>
</dbReference>
<proteinExistence type="predicted"/>
<organism evidence="2 3">
    <name type="scientific">Paracoccus mutanolyticus</name>
    <dbReference type="NCBI Taxonomy" id="1499308"/>
    <lineage>
        <taxon>Bacteria</taxon>
        <taxon>Pseudomonadati</taxon>
        <taxon>Pseudomonadota</taxon>
        <taxon>Alphaproteobacteria</taxon>
        <taxon>Rhodobacterales</taxon>
        <taxon>Paracoccaceae</taxon>
        <taxon>Paracoccus</taxon>
    </lineage>
</organism>
<dbReference type="Gene3D" id="3.20.20.70">
    <property type="entry name" value="Aldolase class I"/>
    <property type="match status" value="1"/>
</dbReference>
<dbReference type="Pfam" id="PF05853">
    <property type="entry name" value="BKACE"/>
    <property type="match status" value="1"/>
</dbReference>
<keyword evidence="3" id="KW-1185">Reference proteome</keyword>
<evidence type="ECO:0000313" key="3">
    <source>
        <dbReference type="Proteomes" id="UP000249922"/>
    </source>
</evidence>
<protein>
    <submittedName>
        <fullName evidence="2">Uncharacterized protein</fullName>
    </submittedName>
</protein>
<evidence type="ECO:0000313" key="2">
    <source>
        <dbReference type="EMBL" id="AWX93247.1"/>
    </source>
</evidence>
<sequence>MAVCTRHGANDSILHCSFRPPSHFSMYLWPSETRSAGGLSAASPSMRTSKFGQGCRVGLEDNLWLGKGQLASNRREQLARDARTAMAATCRSQPARDPPPAGVRPSATWRQARRAWRSHDPTCQRLCGP</sequence>
<name>A0ABN5M9D7_9RHOB</name>
<evidence type="ECO:0000256" key="1">
    <source>
        <dbReference type="SAM" id="MobiDB-lite"/>
    </source>
</evidence>